<evidence type="ECO:0000259" key="1">
    <source>
        <dbReference type="Pfam" id="PF23728"/>
    </source>
</evidence>
<dbReference type="EMBL" id="BJWI01000025">
    <property type="protein sequence ID" value="GEM02156.1"/>
    <property type="molecule type" value="Genomic_DNA"/>
</dbReference>
<evidence type="ECO:0000313" key="3">
    <source>
        <dbReference type="EMBL" id="SFP53833.1"/>
    </source>
</evidence>
<dbReference type="InterPro" id="IPR056944">
    <property type="entry name" value="Tubby_C-like"/>
</dbReference>
<evidence type="ECO:0000313" key="2">
    <source>
        <dbReference type="EMBL" id="GEM02156.1"/>
    </source>
</evidence>
<evidence type="ECO:0000313" key="5">
    <source>
        <dbReference type="Proteomes" id="UP000321547"/>
    </source>
</evidence>
<reference evidence="2 5" key="2">
    <citation type="submission" date="2019-07" db="EMBL/GenBank/DDBJ databases">
        <title>Whole genome shotgun sequence of Halolactibacillus halophilus NBRC 100868.</title>
        <authorList>
            <person name="Hosoyama A."/>
            <person name="Uohara A."/>
            <person name="Ohji S."/>
            <person name="Ichikawa N."/>
        </authorList>
    </citation>
    <scope>NUCLEOTIDE SEQUENCE [LARGE SCALE GENOMIC DNA]</scope>
    <source>
        <strain evidence="2 5">NBRC 100868</strain>
    </source>
</reference>
<dbReference type="OrthoDB" id="2844056at2"/>
<sequence>MTTYYFDMPALTNSMKSVPVKVNGVNVFVLEKFFINTWQKILTGIMPGFITNIQVRRKEEVIAKTIDTVKIFGRPRWTLFDLKKQSTYLLKDQSMVKSHPRASVSSDGLEYKIEKDFGSKKTKVWLNDEVIIIMSYDKALPPRSYRIDFFVDHLNEALFICLLYTYDLGV</sequence>
<accession>A0A1I5R5Q7</accession>
<name>A0A1I5R5Q7_9BACI</name>
<protein>
    <recommendedName>
        <fullName evidence="1">Tubby C-terminal domain-containing protein</fullName>
    </recommendedName>
</protein>
<dbReference type="Proteomes" id="UP000321547">
    <property type="component" value="Unassembled WGS sequence"/>
</dbReference>
<dbReference type="Pfam" id="PF23728">
    <property type="entry name" value="Tubby_C_like"/>
    <property type="match status" value="1"/>
</dbReference>
<dbReference type="RefSeq" id="WP_089832767.1">
    <property type="nucleotide sequence ID" value="NZ_BJWI01000025.1"/>
</dbReference>
<reference evidence="3 4" key="1">
    <citation type="submission" date="2016-10" db="EMBL/GenBank/DDBJ databases">
        <authorList>
            <person name="de Groot N.N."/>
        </authorList>
    </citation>
    <scope>NUCLEOTIDE SEQUENCE [LARGE SCALE GENOMIC DNA]</scope>
    <source>
        <strain evidence="3 4">DSM 17073</strain>
    </source>
</reference>
<evidence type="ECO:0000313" key="4">
    <source>
        <dbReference type="Proteomes" id="UP000242243"/>
    </source>
</evidence>
<dbReference type="EMBL" id="FOXC01000027">
    <property type="protein sequence ID" value="SFP53833.1"/>
    <property type="molecule type" value="Genomic_DNA"/>
</dbReference>
<proteinExistence type="predicted"/>
<organism evidence="3 4">
    <name type="scientific">Halolactibacillus halophilus</name>
    <dbReference type="NCBI Taxonomy" id="306540"/>
    <lineage>
        <taxon>Bacteria</taxon>
        <taxon>Bacillati</taxon>
        <taxon>Bacillota</taxon>
        <taxon>Bacilli</taxon>
        <taxon>Bacillales</taxon>
        <taxon>Bacillaceae</taxon>
        <taxon>Halolactibacillus</taxon>
    </lineage>
</organism>
<feature type="domain" description="Tubby C-terminal" evidence="1">
    <location>
        <begin position="4"/>
        <end position="169"/>
    </location>
</feature>
<gene>
    <name evidence="2" type="ORF">HHA03_16880</name>
    <name evidence="3" type="ORF">SAMN05421839_1277</name>
</gene>
<dbReference type="Proteomes" id="UP000242243">
    <property type="component" value="Unassembled WGS sequence"/>
</dbReference>
<dbReference type="AlphaFoldDB" id="A0A1I5R5Q7"/>
<keyword evidence="5" id="KW-1185">Reference proteome</keyword>